<dbReference type="Pfam" id="PF03992">
    <property type="entry name" value="ABM"/>
    <property type="match status" value="1"/>
</dbReference>
<dbReference type="InterPro" id="IPR011008">
    <property type="entry name" value="Dimeric_a/b-barrel"/>
</dbReference>
<organism evidence="3 4">
    <name type="scientific">Actinomycetospora endophytica</name>
    <dbReference type="NCBI Taxonomy" id="2291215"/>
    <lineage>
        <taxon>Bacteria</taxon>
        <taxon>Bacillati</taxon>
        <taxon>Actinomycetota</taxon>
        <taxon>Actinomycetes</taxon>
        <taxon>Pseudonocardiales</taxon>
        <taxon>Pseudonocardiaceae</taxon>
        <taxon>Actinomycetospora</taxon>
    </lineage>
</organism>
<keyword evidence="4" id="KW-1185">Reference proteome</keyword>
<evidence type="ECO:0000313" key="3">
    <source>
        <dbReference type="EMBL" id="MCD2196344.1"/>
    </source>
</evidence>
<reference evidence="3 4" key="1">
    <citation type="submission" date="2021-11" db="EMBL/GenBank/DDBJ databases">
        <title>Draft genome sequence of Actinomycetospora sp. SF1 isolated from the rhizosphere soil.</title>
        <authorList>
            <person name="Duangmal K."/>
            <person name="Chantavorakit T."/>
        </authorList>
    </citation>
    <scope>NUCLEOTIDE SEQUENCE [LARGE SCALE GENOMIC DNA]</scope>
    <source>
        <strain evidence="3 4">TBRC 5722</strain>
    </source>
</reference>
<evidence type="ECO:0000259" key="2">
    <source>
        <dbReference type="Pfam" id="PF03992"/>
    </source>
</evidence>
<protein>
    <submittedName>
        <fullName evidence="3">Antibiotic biosynthesis monooxygenase</fullName>
    </submittedName>
</protein>
<sequence length="121" mass="13096">MLLVCRYGPEEIVEPEGDFLARARHAVGLLARQPGCERVEFGRAVEAPGEWVLVAVFASLTDYRRALSPFDVREHVVPFLAAARTDEPATFERRLSASGPAGDDGPAPAEDGVVDHPSILD</sequence>
<gene>
    <name evidence="3" type="ORF">LQ327_23500</name>
</gene>
<feature type="region of interest" description="Disordered" evidence="1">
    <location>
        <begin position="90"/>
        <end position="121"/>
    </location>
</feature>
<dbReference type="Proteomes" id="UP001199469">
    <property type="component" value="Unassembled WGS sequence"/>
</dbReference>
<name>A0ABS8PH79_9PSEU</name>
<evidence type="ECO:0000256" key="1">
    <source>
        <dbReference type="SAM" id="MobiDB-lite"/>
    </source>
</evidence>
<keyword evidence="3" id="KW-0560">Oxidoreductase</keyword>
<comment type="caution">
    <text evidence="3">The sequence shown here is derived from an EMBL/GenBank/DDBJ whole genome shotgun (WGS) entry which is preliminary data.</text>
</comment>
<evidence type="ECO:0000313" key="4">
    <source>
        <dbReference type="Proteomes" id="UP001199469"/>
    </source>
</evidence>
<dbReference type="SUPFAM" id="SSF54909">
    <property type="entry name" value="Dimeric alpha+beta barrel"/>
    <property type="match status" value="1"/>
</dbReference>
<keyword evidence="3" id="KW-0503">Monooxygenase</keyword>
<dbReference type="InterPro" id="IPR007138">
    <property type="entry name" value="ABM_dom"/>
</dbReference>
<proteinExistence type="predicted"/>
<dbReference type="GO" id="GO:0004497">
    <property type="term" value="F:monooxygenase activity"/>
    <property type="evidence" value="ECO:0007669"/>
    <property type="project" value="UniProtKB-KW"/>
</dbReference>
<accession>A0ABS8PH79</accession>
<dbReference type="Gene3D" id="3.30.70.100">
    <property type="match status" value="1"/>
</dbReference>
<dbReference type="EMBL" id="JAJNDB010000005">
    <property type="protein sequence ID" value="MCD2196344.1"/>
    <property type="molecule type" value="Genomic_DNA"/>
</dbReference>
<feature type="domain" description="ABM" evidence="2">
    <location>
        <begin position="17"/>
        <end position="66"/>
    </location>
</feature>
<dbReference type="RefSeq" id="WP_230738192.1">
    <property type="nucleotide sequence ID" value="NZ_JAJNDB010000005.1"/>
</dbReference>